<evidence type="ECO:0000313" key="2">
    <source>
        <dbReference type="EMBL" id="GEL17392.1"/>
    </source>
</evidence>
<comment type="caution">
    <text evidence="2">The sequence shown here is derived from an EMBL/GenBank/DDBJ whole genome shotgun (WGS) entry which is preliminary data.</text>
</comment>
<keyword evidence="1" id="KW-0812">Transmembrane</keyword>
<name>A0A511CXX0_9PSEU</name>
<keyword evidence="1" id="KW-1133">Transmembrane helix</keyword>
<dbReference type="Proteomes" id="UP000321328">
    <property type="component" value="Unassembled WGS sequence"/>
</dbReference>
<dbReference type="AlphaFoldDB" id="A0A511CXX0"/>
<organism evidence="2 3">
    <name type="scientific">Pseudonocardia asaccharolytica DSM 44247 = NBRC 16224</name>
    <dbReference type="NCBI Taxonomy" id="1123024"/>
    <lineage>
        <taxon>Bacteria</taxon>
        <taxon>Bacillati</taxon>
        <taxon>Actinomycetota</taxon>
        <taxon>Actinomycetes</taxon>
        <taxon>Pseudonocardiales</taxon>
        <taxon>Pseudonocardiaceae</taxon>
        <taxon>Pseudonocardia</taxon>
    </lineage>
</organism>
<protein>
    <recommendedName>
        <fullName evidence="4">DUF5313 domain-containing protein</fullName>
    </recommendedName>
</protein>
<dbReference type="InterPro" id="IPR035197">
    <property type="entry name" value="DUF5313"/>
</dbReference>
<evidence type="ECO:0000256" key="1">
    <source>
        <dbReference type="SAM" id="Phobius"/>
    </source>
</evidence>
<feature type="transmembrane region" description="Helical" evidence="1">
    <location>
        <begin position="71"/>
        <end position="89"/>
    </location>
</feature>
<accession>A0A511CXX0</accession>
<dbReference type="EMBL" id="BJVI01000008">
    <property type="protein sequence ID" value="GEL17392.1"/>
    <property type="molecule type" value="Genomic_DNA"/>
</dbReference>
<sequence length="164" mass="18500">MPAPGELAAGCEARVNEESSVMSKPDALPASPRRPGPFRWLWYAVGGRLPARYREWVLHDLTCRTWPIRHLARLLTQLVPVAAVLIVLLPGPLWVRVMAVVGGSMIGLMYSYVFLYEATERRATKAGYPHGTAQRVREERRADRGLTQAVEEFERSSRVRHPRG</sequence>
<dbReference type="Pfam" id="PF17240">
    <property type="entry name" value="DUF5313"/>
    <property type="match status" value="1"/>
</dbReference>
<proteinExistence type="predicted"/>
<keyword evidence="1" id="KW-0472">Membrane</keyword>
<reference evidence="2 3" key="1">
    <citation type="submission" date="2019-07" db="EMBL/GenBank/DDBJ databases">
        <title>Whole genome shotgun sequence of Pseudonocardia asaccharolytica NBRC 16224.</title>
        <authorList>
            <person name="Hosoyama A."/>
            <person name="Uohara A."/>
            <person name="Ohji S."/>
            <person name="Ichikawa N."/>
        </authorList>
    </citation>
    <scope>NUCLEOTIDE SEQUENCE [LARGE SCALE GENOMIC DNA]</scope>
    <source>
        <strain evidence="2 3">NBRC 16224</strain>
    </source>
</reference>
<keyword evidence="3" id="KW-1185">Reference proteome</keyword>
<gene>
    <name evidence="2" type="ORF">PA7_12290</name>
</gene>
<evidence type="ECO:0000313" key="3">
    <source>
        <dbReference type="Proteomes" id="UP000321328"/>
    </source>
</evidence>
<feature type="transmembrane region" description="Helical" evidence="1">
    <location>
        <begin position="95"/>
        <end position="115"/>
    </location>
</feature>
<evidence type="ECO:0008006" key="4">
    <source>
        <dbReference type="Google" id="ProtNLM"/>
    </source>
</evidence>
<dbReference type="STRING" id="1123024.GCA_000423625_02717"/>